<dbReference type="OrthoDB" id="7873796at2"/>
<gene>
    <name evidence="7" type="ORF">GL4_0075</name>
</gene>
<evidence type="ECO:0000256" key="2">
    <source>
        <dbReference type="ARBA" id="ARBA00022723"/>
    </source>
</evidence>
<evidence type="ECO:0000313" key="8">
    <source>
        <dbReference type="Proteomes" id="UP000031643"/>
    </source>
</evidence>
<keyword evidence="3 4" id="KW-0408">Iron</keyword>
<dbReference type="RefSeq" id="WP_052463994.1">
    <property type="nucleotide sequence ID" value="NZ_AP014648.1"/>
</dbReference>
<evidence type="ECO:0000256" key="4">
    <source>
        <dbReference type="PROSITE-ProRule" id="PRU00433"/>
    </source>
</evidence>
<dbReference type="AlphaFoldDB" id="A0A0A8JYN7"/>
<keyword evidence="5" id="KW-0732">Signal</keyword>
<reference evidence="7 8" key="1">
    <citation type="submission" date="2014-09" db="EMBL/GenBank/DDBJ databases">
        <title>Genome sequencing of Methyloceanibacter caenitepidi Gela4.</title>
        <authorList>
            <person name="Takeuchi M."/>
            <person name="Susumu S."/>
            <person name="Kamagata Y."/>
            <person name="Oshima K."/>
            <person name="Hattori M."/>
            <person name="Iwasaki W."/>
        </authorList>
    </citation>
    <scope>NUCLEOTIDE SEQUENCE [LARGE SCALE GENOMIC DNA]</scope>
    <source>
        <strain evidence="7 8">Gela4</strain>
    </source>
</reference>
<evidence type="ECO:0000256" key="3">
    <source>
        <dbReference type="ARBA" id="ARBA00023004"/>
    </source>
</evidence>
<dbReference type="PROSITE" id="PS51007">
    <property type="entry name" value="CYTC"/>
    <property type="match status" value="1"/>
</dbReference>
<evidence type="ECO:0000256" key="5">
    <source>
        <dbReference type="SAM" id="SignalP"/>
    </source>
</evidence>
<evidence type="ECO:0000313" key="7">
    <source>
        <dbReference type="EMBL" id="BAQ15546.1"/>
    </source>
</evidence>
<keyword evidence="1 4" id="KW-0349">Heme</keyword>
<dbReference type="SUPFAM" id="SSF46626">
    <property type="entry name" value="Cytochrome c"/>
    <property type="match status" value="1"/>
</dbReference>
<evidence type="ECO:0000259" key="6">
    <source>
        <dbReference type="PROSITE" id="PS51007"/>
    </source>
</evidence>
<keyword evidence="2 4" id="KW-0479">Metal-binding</keyword>
<accession>A0A0A8JYN7</accession>
<keyword evidence="8" id="KW-1185">Reference proteome</keyword>
<dbReference type="EMBL" id="AP014648">
    <property type="protein sequence ID" value="BAQ15546.1"/>
    <property type="molecule type" value="Genomic_DNA"/>
</dbReference>
<dbReference type="Pfam" id="PF00034">
    <property type="entry name" value="Cytochrom_C"/>
    <property type="match status" value="1"/>
</dbReference>
<proteinExistence type="predicted"/>
<dbReference type="GO" id="GO:0020037">
    <property type="term" value="F:heme binding"/>
    <property type="evidence" value="ECO:0007669"/>
    <property type="project" value="InterPro"/>
</dbReference>
<dbReference type="GO" id="GO:0009055">
    <property type="term" value="F:electron transfer activity"/>
    <property type="evidence" value="ECO:0007669"/>
    <property type="project" value="InterPro"/>
</dbReference>
<name>A0A0A8JYN7_9HYPH</name>
<feature type="domain" description="Cytochrome c" evidence="6">
    <location>
        <begin position="24"/>
        <end position="104"/>
    </location>
</feature>
<protein>
    <submittedName>
        <fullName evidence="7">Cytochrome c552</fullName>
    </submittedName>
</protein>
<dbReference type="STRING" id="1384459.GL4_0075"/>
<organism evidence="7 8">
    <name type="scientific">Methyloceanibacter caenitepidi</name>
    <dbReference type="NCBI Taxonomy" id="1384459"/>
    <lineage>
        <taxon>Bacteria</taxon>
        <taxon>Pseudomonadati</taxon>
        <taxon>Pseudomonadota</taxon>
        <taxon>Alphaproteobacteria</taxon>
        <taxon>Hyphomicrobiales</taxon>
        <taxon>Hyphomicrobiaceae</taxon>
        <taxon>Methyloceanibacter</taxon>
    </lineage>
</organism>
<dbReference type="InterPro" id="IPR036909">
    <property type="entry name" value="Cyt_c-like_dom_sf"/>
</dbReference>
<dbReference type="InterPro" id="IPR009056">
    <property type="entry name" value="Cyt_c-like_dom"/>
</dbReference>
<dbReference type="Gene3D" id="1.10.760.10">
    <property type="entry name" value="Cytochrome c-like domain"/>
    <property type="match status" value="1"/>
</dbReference>
<sequence>MKSMMLLAAVLALGPTSEIHAQDADIAAGKAYAEAVCAKCHAVLAGEDLSSEFGATPFQELAERPGMTEYALSVWLQTSHPTMPDIVLEQDEMRNVIAYIRSLDRRP</sequence>
<dbReference type="HOGENOM" id="CLU_133116_1_0_5"/>
<dbReference type="Proteomes" id="UP000031643">
    <property type="component" value="Chromosome"/>
</dbReference>
<dbReference type="GO" id="GO:0046872">
    <property type="term" value="F:metal ion binding"/>
    <property type="evidence" value="ECO:0007669"/>
    <property type="project" value="UniProtKB-KW"/>
</dbReference>
<evidence type="ECO:0000256" key="1">
    <source>
        <dbReference type="ARBA" id="ARBA00022617"/>
    </source>
</evidence>
<feature type="chain" id="PRO_5002038446" evidence="5">
    <location>
        <begin position="22"/>
        <end position="107"/>
    </location>
</feature>
<dbReference type="KEGG" id="mcg:GL4_0075"/>
<feature type="signal peptide" evidence="5">
    <location>
        <begin position="1"/>
        <end position="21"/>
    </location>
</feature>